<accession>A0A1M5RJ34</accession>
<reference evidence="6 7" key="1">
    <citation type="submission" date="2016-11" db="EMBL/GenBank/DDBJ databases">
        <authorList>
            <person name="Jaros S."/>
            <person name="Januszkiewicz K."/>
            <person name="Wedrychowicz H."/>
        </authorList>
    </citation>
    <scope>NUCLEOTIDE SEQUENCE [LARGE SCALE GENOMIC DNA]</scope>
    <source>
        <strain evidence="6 7">DSM 16917</strain>
    </source>
</reference>
<dbReference type="GO" id="GO:0003700">
    <property type="term" value="F:DNA-binding transcription factor activity"/>
    <property type="evidence" value="ECO:0007669"/>
    <property type="project" value="InterPro"/>
</dbReference>
<name>A0A1M5RJ34_9GAMM</name>
<evidence type="ECO:0000256" key="2">
    <source>
        <dbReference type="ARBA" id="ARBA00023015"/>
    </source>
</evidence>
<keyword evidence="7" id="KW-1185">Reference proteome</keyword>
<proteinExistence type="inferred from homology"/>
<dbReference type="Pfam" id="PF00126">
    <property type="entry name" value="HTH_1"/>
    <property type="match status" value="1"/>
</dbReference>
<dbReference type="InterPro" id="IPR050389">
    <property type="entry name" value="LysR-type_TF"/>
</dbReference>
<dbReference type="EMBL" id="FQXG01000002">
    <property type="protein sequence ID" value="SHH26285.1"/>
    <property type="molecule type" value="Genomic_DNA"/>
</dbReference>
<organism evidence="6 7">
    <name type="scientific">Ferrimonas marina</name>
    <dbReference type="NCBI Taxonomy" id="299255"/>
    <lineage>
        <taxon>Bacteria</taxon>
        <taxon>Pseudomonadati</taxon>
        <taxon>Pseudomonadota</taxon>
        <taxon>Gammaproteobacteria</taxon>
        <taxon>Alteromonadales</taxon>
        <taxon>Ferrimonadaceae</taxon>
        <taxon>Ferrimonas</taxon>
    </lineage>
</organism>
<dbReference type="PANTHER" id="PTHR30118">
    <property type="entry name" value="HTH-TYPE TRANSCRIPTIONAL REGULATOR LEUO-RELATED"/>
    <property type="match status" value="1"/>
</dbReference>
<comment type="similarity">
    <text evidence="1">Belongs to the LysR transcriptional regulatory family.</text>
</comment>
<evidence type="ECO:0000259" key="5">
    <source>
        <dbReference type="PROSITE" id="PS50931"/>
    </source>
</evidence>
<keyword evidence="3 6" id="KW-0238">DNA-binding</keyword>
<dbReference type="Gene3D" id="1.10.10.10">
    <property type="entry name" value="Winged helix-like DNA-binding domain superfamily/Winged helix DNA-binding domain"/>
    <property type="match status" value="1"/>
</dbReference>
<protein>
    <submittedName>
        <fullName evidence="6">DNA-binding transcriptional regulator, LysR family</fullName>
    </submittedName>
</protein>
<dbReference type="SUPFAM" id="SSF46785">
    <property type="entry name" value="Winged helix' DNA-binding domain"/>
    <property type="match status" value="1"/>
</dbReference>
<dbReference type="InterPro" id="IPR037402">
    <property type="entry name" value="YidZ_PBP2"/>
</dbReference>
<evidence type="ECO:0000313" key="7">
    <source>
        <dbReference type="Proteomes" id="UP000184268"/>
    </source>
</evidence>
<sequence length="300" mass="33643">MPTVKALAQLDLNLLKVVEALYQHQSMTGAAQQLNLTPSAVSHAMKRLRQVLGDPLFVRQGQRMVPTPVCRRMLPELLRSLTQLRQALQRLGSFDPTQAQQVIRLAIHDALEPLFLPRLVARFQAQAPGLQLHSVALEREQLTKKLDRGEVDFAIDVARALSRPVCHSPLASSPYCVLAGKAHWPQPELSAEQYGAARHITVSNRPTGKVLEDLAFAQQGFERNIAIRCQSYHSARAIIVSQPLLLTLPRSLAQGLMDDDLVMLPLPFAVPEVQTHLYWHEHGQDDSLLQWMRERILAEV</sequence>
<dbReference type="CDD" id="cd08417">
    <property type="entry name" value="PBP2_Nitroaromatics_like"/>
    <property type="match status" value="1"/>
</dbReference>
<dbReference type="Proteomes" id="UP000184268">
    <property type="component" value="Unassembled WGS sequence"/>
</dbReference>
<dbReference type="Gene3D" id="3.40.190.10">
    <property type="entry name" value="Periplasmic binding protein-like II"/>
    <property type="match status" value="2"/>
</dbReference>
<keyword evidence="2" id="KW-0805">Transcription regulation</keyword>
<dbReference type="GO" id="GO:0003677">
    <property type="term" value="F:DNA binding"/>
    <property type="evidence" value="ECO:0007669"/>
    <property type="project" value="UniProtKB-KW"/>
</dbReference>
<keyword evidence="4" id="KW-0804">Transcription</keyword>
<dbReference type="PROSITE" id="PS50931">
    <property type="entry name" value="HTH_LYSR"/>
    <property type="match status" value="1"/>
</dbReference>
<dbReference type="STRING" id="299255.SAMN02745129_1644"/>
<evidence type="ECO:0000256" key="4">
    <source>
        <dbReference type="ARBA" id="ARBA00023163"/>
    </source>
</evidence>
<dbReference type="InterPro" id="IPR005119">
    <property type="entry name" value="LysR_subst-bd"/>
</dbReference>
<dbReference type="InterPro" id="IPR000847">
    <property type="entry name" value="LysR_HTH_N"/>
</dbReference>
<evidence type="ECO:0000313" key="6">
    <source>
        <dbReference type="EMBL" id="SHH26285.1"/>
    </source>
</evidence>
<evidence type="ECO:0000256" key="3">
    <source>
        <dbReference type="ARBA" id="ARBA00023125"/>
    </source>
</evidence>
<dbReference type="AlphaFoldDB" id="A0A1M5RJ34"/>
<dbReference type="PRINTS" id="PR00039">
    <property type="entry name" value="HTHLYSR"/>
</dbReference>
<dbReference type="InterPro" id="IPR036388">
    <property type="entry name" value="WH-like_DNA-bd_sf"/>
</dbReference>
<feature type="domain" description="HTH lysR-type" evidence="5">
    <location>
        <begin position="10"/>
        <end position="67"/>
    </location>
</feature>
<gene>
    <name evidence="6" type="ORF">SAMN02745129_1644</name>
</gene>
<dbReference type="RefSeq" id="WP_067657293.1">
    <property type="nucleotide sequence ID" value="NZ_FQXG01000002.1"/>
</dbReference>
<dbReference type="InterPro" id="IPR036390">
    <property type="entry name" value="WH_DNA-bd_sf"/>
</dbReference>
<dbReference type="SUPFAM" id="SSF53850">
    <property type="entry name" value="Periplasmic binding protein-like II"/>
    <property type="match status" value="1"/>
</dbReference>
<dbReference type="OrthoDB" id="8720143at2"/>
<evidence type="ECO:0000256" key="1">
    <source>
        <dbReference type="ARBA" id="ARBA00009437"/>
    </source>
</evidence>
<dbReference type="PANTHER" id="PTHR30118:SF15">
    <property type="entry name" value="TRANSCRIPTIONAL REGULATORY PROTEIN"/>
    <property type="match status" value="1"/>
</dbReference>
<dbReference type="Pfam" id="PF03466">
    <property type="entry name" value="LysR_substrate"/>
    <property type="match status" value="1"/>
</dbReference>